<dbReference type="CDD" id="cd11713">
    <property type="entry name" value="GINS_A_psf3"/>
    <property type="match status" value="1"/>
</dbReference>
<comment type="caution">
    <text evidence="3">The sequence shown here is derived from an EMBL/GenBank/DDBJ whole genome shotgun (WGS) entry which is preliminary data.</text>
</comment>
<comment type="subcellular location">
    <subcellularLocation>
        <location evidence="1">Nucleus</location>
    </subcellularLocation>
</comment>
<dbReference type="Gene3D" id="1.20.58.2050">
    <property type="match status" value="1"/>
</dbReference>
<dbReference type="OrthoDB" id="10251744at2759"/>
<dbReference type="CDD" id="cd21693">
    <property type="entry name" value="GINS_B_Psf3"/>
    <property type="match status" value="1"/>
</dbReference>
<comment type="similarity">
    <text evidence="1">Belongs to the GINS3/PSF3 family.</text>
</comment>
<evidence type="ECO:0000313" key="3">
    <source>
        <dbReference type="EMBL" id="OBZ71902.1"/>
    </source>
</evidence>
<dbReference type="GO" id="GO:1902975">
    <property type="term" value="P:mitotic DNA replication initiation"/>
    <property type="evidence" value="ECO:0007669"/>
    <property type="project" value="TreeGrafter"/>
</dbReference>
<keyword evidence="1" id="KW-0539">Nucleus</keyword>
<dbReference type="Proteomes" id="UP000092993">
    <property type="component" value="Unassembled WGS sequence"/>
</dbReference>
<organism evidence="3 4">
    <name type="scientific">Grifola frondosa</name>
    <name type="common">Maitake</name>
    <name type="synonym">Polyporus frondosus</name>
    <dbReference type="NCBI Taxonomy" id="5627"/>
    <lineage>
        <taxon>Eukaryota</taxon>
        <taxon>Fungi</taxon>
        <taxon>Dikarya</taxon>
        <taxon>Basidiomycota</taxon>
        <taxon>Agaricomycotina</taxon>
        <taxon>Agaricomycetes</taxon>
        <taxon>Polyporales</taxon>
        <taxon>Grifolaceae</taxon>
        <taxon>Grifola</taxon>
    </lineage>
</organism>
<reference evidence="3 4" key="1">
    <citation type="submission" date="2016-03" db="EMBL/GenBank/DDBJ databases">
        <title>Whole genome sequencing of Grifola frondosa 9006-11.</title>
        <authorList>
            <person name="Min B."/>
            <person name="Park H."/>
            <person name="Kim J.-G."/>
            <person name="Cho H."/>
            <person name="Oh Y.-L."/>
            <person name="Kong W.-S."/>
            <person name="Choi I.-G."/>
        </authorList>
    </citation>
    <scope>NUCLEOTIDE SEQUENCE [LARGE SCALE GENOMIC DNA]</scope>
    <source>
        <strain evidence="3 4">9006-11</strain>
    </source>
</reference>
<keyword evidence="1" id="KW-0235">DNA replication</keyword>
<evidence type="ECO:0000256" key="1">
    <source>
        <dbReference type="RuleBase" id="RU367161"/>
    </source>
</evidence>
<protein>
    <recommendedName>
        <fullName evidence="1">DNA replication complex GINS protein PSF3</fullName>
    </recommendedName>
</protein>
<gene>
    <name evidence="3" type="primary">PSF3</name>
    <name evidence="3" type="ORF">A0H81_08241</name>
</gene>
<proteinExistence type="inferred from homology"/>
<dbReference type="SUPFAM" id="SSF160059">
    <property type="entry name" value="PriA/YqbF domain"/>
    <property type="match status" value="1"/>
</dbReference>
<evidence type="ECO:0000259" key="2">
    <source>
        <dbReference type="Pfam" id="PF22466"/>
    </source>
</evidence>
<dbReference type="InterPro" id="IPR036224">
    <property type="entry name" value="GINS_bundle-like_dom_sf"/>
</dbReference>
<dbReference type="Pfam" id="PF22466">
    <property type="entry name" value="PSF3_N"/>
    <property type="match status" value="1"/>
</dbReference>
<dbReference type="InterPro" id="IPR055221">
    <property type="entry name" value="PSF3_N"/>
</dbReference>
<dbReference type="OMA" id="GTERECG"/>
<dbReference type="GO" id="GO:0000811">
    <property type="term" value="C:GINS complex"/>
    <property type="evidence" value="ECO:0007669"/>
    <property type="project" value="UniProtKB-UniRule"/>
</dbReference>
<feature type="domain" description="DNA replication complex GINS protein PSF3 N-terminal" evidence="2">
    <location>
        <begin position="6"/>
        <end position="45"/>
    </location>
</feature>
<dbReference type="STRING" id="5627.A0A1C7M4Z9"/>
<evidence type="ECO:0000313" key="4">
    <source>
        <dbReference type="Proteomes" id="UP000092993"/>
    </source>
</evidence>
<dbReference type="PANTHER" id="PTHR22768:SF0">
    <property type="entry name" value="DNA REPLICATION COMPLEX GINS PROTEIN PSF3"/>
    <property type="match status" value="1"/>
</dbReference>
<comment type="subunit">
    <text evidence="1">Component of the GINS complex.</text>
</comment>
<comment type="function">
    <text evidence="1">The GINS complex plays an essential role in the initiation of DNA replication.</text>
</comment>
<dbReference type="PANTHER" id="PTHR22768">
    <property type="entry name" value="DNA REPLICATION COMPLEX GINS PROTEIN PSF3"/>
    <property type="match status" value="1"/>
</dbReference>
<dbReference type="InterPro" id="IPR038437">
    <property type="entry name" value="GINS_Psf3_sf"/>
</dbReference>
<keyword evidence="4" id="KW-1185">Reference proteome</keyword>
<dbReference type="EMBL" id="LUGG01000010">
    <property type="protein sequence ID" value="OBZ71902.1"/>
    <property type="molecule type" value="Genomic_DNA"/>
</dbReference>
<sequence length="226" mass="24972">MEDDYYSIESILSENQKIQCTFKVDIPDMGHLDGGKERDIKAMSKFISSLVHTVLLLNPLVFEFFESASDYADFTIPPPFSARVRNALNAEARSVRLSALVGQGGLWYGFGRMIMRLLNDAPAEEMSNVLAKTFRARLPEVIDQAQHFASIHASAAASGSGAHGGGDTAAMAFREGLDGTERECGCLGLSSPDTLRLMWLEIVFALAQESARRTKKWYETSDRGRR</sequence>
<accession>A0A1C7M4Z9</accession>
<dbReference type="InterPro" id="IPR010492">
    <property type="entry name" value="GINS_Psf3"/>
</dbReference>
<name>A0A1C7M4Z9_GRIFR</name>
<dbReference type="SUPFAM" id="SSF158573">
    <property type="entry name" value="GINS helical bundle-like"/>
    <property type="match status" value="1"/>
</dbReference>
<dbReference type="AlphaFoldDB" id="A0A1C7M4Z9"/>